<protein>
    <submittedName>
        <fullName evidence="2">Uncharacterized protein</fullName>
    </submittedName>
</protein>
<proteinExistence type="predicted"/>
<evidence type="ECO:0000313" key="2">
    <source>
        <dbReference type="EMBL" id="SUB79020.1"/>
    </source>
</evidence>
<keyword evidence="1" id="KW-0732">Signal</keyword>
<feature type="signal peptide" evidence="1">
    <location>
        <begin position="1"/>
        <end position="21"/>
    </location>
</feature>
<organism evidence="2 3">
    <name type="scientific">Segatella buccae</name>
    <dbReference type="NCBI Taxonomy" id="28126"/>
    <lineage>
        <taxon>Bacteria</taxon>
        <taxon>Pseudomonadati</taxon>
        <taxon>Bacteroidota</taxon>
        <taxon>Bacteroidia</taxon>
        <taxon>Bacteroidales</taxon>
        <taxon>Prevotellaceae</taxon>
        <taxon>Segatella</taxon>
    </lineage>
</organism>
<dbReference type="RefSeq" id="WP_004342296.1">
    <property type="nucleotide sequence ID" value="NZ_CALLWX010000023.1"/>
</dbReference>
<feature type="chain" id="PRO_5043032022" evidence="1">
    <location>
        <begin position="22"/>
        <end position="190"/>
    </location>
</feature>
<sequence length="190" mass="21907">MKKILIFSLMAFGMFATPVLAQNRTQKAKTTVAGKARKFWDNAKKSVQSTTEQIKDELGIDNTDHDALRRKYMPIYTDNLYKGGDANQLIQACREIFYQKYPSSYIQTSVIPQDTWKSEPVKEHGSIVGYLQSMYCYVLAKDGNDGYINAEFTFQRYKRVGEAYEHVEGKWPGMTRVDILTPEIYDKIKD</sequence>
<dbReference type="GeneID" id="93536861"/>
<dbReference type="Proteomes" id="UP000255283">
    <property type="component" value="Unassembled WGS sequence"/>
</dbReference>
<evidence type="ECO:0000256" key="1">
    <source>
        <dbReference type="SAM" id="SignalP"/>
    </source>
</evidence>
<dbReference type="AlphaFoldDB" id="A0AAQ1UGN6"/>
<reference evidence="2 3" key="1">
    <citation type="submission" date="2018-06" db="EMBL/GenBank/DDBJ databases">
        <authorList>
            <consortium name="Pathogen Informatics"/>
            <person name="Doyle S."/>
        </authorList>
    </citation>
    <scope>NUCLEOTIDE SEQUENCE [LARGE SCALE GENOMIC DNA]</scope>
    <source>
        <strain evidence="2 3">NCTC13063</strain>
    </source>
</reference>
<name>A0AAQ1UGN6_9BACT</name>
<comment type="caution">
    <text evidence="2">The sequence shown here is derived from an EMBL/GenBank/DDBJ whole genome shotgun (WGS) entry which is preliminary data.</text>
</comment>
<gene>
    <name evidence="2" type="ORF">NCTC13063_00273</name>
</gene>
<evidence type="ECO:0000313" key="3">
    <source>
        <dbReference type="Proteomes" id="UP000255283"/>
    </source>
</evidence>
<accession>A0AAQ1UGN6</accession>
<dbReference type="EMBL" id="UGTJ01000001">
    <property type="protein sequence ID" value="SUB79020.1"/>
    <property type="molecule type" value="Genomic_DNA"/>
</dbReference>